<accession>A0A6A6ZBS4</accession>
<feature type="compositionally biased region" description="Low complexity" evidence="1">
    <location>
        <begin position="237"/>
        <end position="248"/>
    </location>
</feature>
<dbReference type="AlphaFoldDB" id="A0A6A6ZBS4"/>
<sequence>MSSSPPRARRYEFSFNININITIPAINLRWPLHASDEDMPKDRQDPLAPTPEDSQDQSTQPLENSQDQSTQPPEDSQEQSTPMDYGGDDEGEQEVSPSVMSYVPTLDEYELARGIAAEHLARETRSRTPILWQYVDQAFASALGKNLAWRIVDRERIYQGSEAYFRALAPALLHELEDAQEEDRWATDGSDYDEGEDDSDDNDVAAVAQDLLNCLFETNVPDHDPMTLAANSGVETQSQRDSSLSQRQPDTDQQASEDRLEPPSPTLSWRERVAVRAEEARHELVDDRAYWEGHRTRQQYDGTSERLLQGEWLGRMREAFDLPTLEAEEE</sequence>
<dbReference type="Proteomes" id="UP000799424">
    <property type="component" value="Unassembled WGS sequence"/>
</dbReference>
<feature type="compositionally biased region" description="Basic and acidic residues" evidence="1">
    <location>
        <begin position="34"/>
        <end position="45"/>
    </location>
</feature>
<evidence type="ECO:0000313" key="3">
    <source>
        <dbReference type="Proteomes" id="UP000799424"/>
    </source>
</evidence>
<dbReference type="EMBL" id="MU006251">
    <property type="protein sequence ID" value="KAF2818542.1"/>
    <property type="molecule type" value="Genomic_DNA"/>
</dbReference>
<gene>
    <name evidence="2" type="ORF">CC86DRAFT_461030</name>
</gene>
<feature type="region of interest" description="Disordered" evidence="1">
    <location>
        <begin position="223"/>
        <end position="268"/>
    </location>
</feature>
<evidence type="ECO:0000313" key="2">
    <source>
        <dbReference type="EMBL" id="KAF2818542.1"/>
    </source>
</evidence>
<organism evidence="2 3">
    <name type="scientific">Ophiobolus disseminans</name>
    <dbReference type="NCBI Taxonomy" id="1469910"/>
    <lineage>
        <taxon>Eukaryota</taxon>
        <taxon>Fungi</taxon>
        <taxon>Dikarya</taxon>
        <taxon>Ascomycota</taxon>
        <taxon>Pezizomycotina</taxon>
        <taxon>Dothideomycetes</taxon>
        <taxon>Pleosporomycetidae</taxon>
        <taxon>Pleosporales</taxon>
        <taxon>Pleosporineae</taxon>
        <taxon>Phaeosphaeriaceae</taxon>
        <taxon>Ophiobolus</taxon>
    </lineage>
</organism>
<keyword evidence="3" id="KW-1185">Reference proteome</keyword>
<feature type="compositionally biased region" description="Polar residues" evidence="1">
    <location>
        <begin position="56"/>
        <end position="82"/>
    </location>
</feature>
<feature type="compositionally biased region" description="Acidic residues" evidence="1">
    <location>
        <begin position="190"/>
        <end position="201"/>
    </location>
</feature>
<evidence type="ECO:0000256" key="1">
    <source>
        <dbReference type="SAM" id="MobiDB-lite"/>
    </source>
</evidence>
<feature type="region of interest" description="Disordered" evidence="1">
    <location>
        <begin position="179"/>
        <end position="201"/>
    </location>
</feature>
<name>A0A6A6ZBS4_9PLEO</name>
<protein>
    <submittedName>
        <fullName evidence="2">Uncharacterized protein</fullName>
    </submittedName>
</protein>
<proteinExistence type="predicted"/>
<feature type="region of interest" description="Disordered" evidence="1">
    <location>
        <begin position="34"/>
        <end position="96"/>
    </location>
</feature>
<reference evidence="2" key="1">
    <citation type="journal article" date="2020" name="Stud. Mycol.">
        <title>101 Dothideomycetes genomes: a test case for predicting lifestyles and emergence of pathogens.</title>
        <authorList>
            <person name="Haridas S."/>
            <person name="Albert R."/>
            <person name="Binder M."/>
            <person name="Bloem J."/>
            <person name="Labutti K."/>
            <person name="Salamov A."/>
            <person name="Andreopoulos B."/>
            <person name="Baker S."/>
            <person name="Barry K."/>
            <person name="Bills G."/>
            <person name="Bluhm B."/>
            <person name="Cannon C."/>
            <person name="Castanera R."/>
            <person name="Culley D."/>
            <person name="Daum C."/>
            <person name="Ezra D."/>
            <person name="Gonzalez J."/>
            <person name="Henrissat B."/>
            <person name="Kuo A."/>
            <person name="Liang C."/>
            <person name="Lipzen A."/>
            <person name="Lutzoni F."/>
            <person name="Magnuson J."/>
            <person name="Mondo S."/>
            <person name="Nolan M."/>
            <person name="Ohm R."/>
            <person name="Pangilinan J."/>
            <person name="Park H.-J."/>
            <person name="Ramirez L."/>
            <person name="Alfaro M."/>
            <person name="Sun H."/>
            <person name="Tritt A."/>
            <person name="Yoshinaga Y."/>
            <person name="Zwiers L.-H."/>
            <person name="Turgeon B."/>
            <person name="Goodwin S."/>
            <person name="Spatafora J."/>
            <person name="Crous P."/>
            <person name="Grigoriev I."/>
        </authorList>
    </citation>
    <scope>NUCLEOTIDE SEQUENCE</scope>
    <source>
        <strain evidence="2">CBS 113818</strain>
    </source>
</reference>